<accession>A0ABY4GFU9</accession>
<dbReference type="EMBL" id="CP095068">
    <property type="protein sequence ID" value="UOQ69737.1"/>
    <property type="molecule type" value="Genomic_DNA"/>
</dbReference>
<sequence length="203" mass="22388">MIKPAFLSAGLLILPLLTYGQVPSRPGAGAVYRNWPVVAGVQFHTLAMPFSDRKSAFSNPGLSVGTEFRYNRRATLVQSLPLGYYRNRYAGNGLYVAPQLVYRPQFGPLYAELRAGAGVLYTMQPGRSYELEDNTWQTRNHGGKLTLMLPVGLSLGYSGRQAAPRISPFVSYQVFVLHGYNPGIPVVPNLLLQAGVRAHLFHH</sequence>
<geneLocation type="plasmid" evidence="1 2">
    <name>unnamed7</name>
</geneLocation>
<evidence type="ECO:0000313" key="2">
    <source>
        <dbReference type="Proteomes" id="UP000830401"/>
    </source>
</evidence>
<dbReference type="Proteomes" id="UP000830401">
    <property type="component" value="Plasmid unnamed7"/>
</dbReference>
<name>A0ABY4GFU9_9BACT</name>
<keyword evidence="2" id="KW-1185">Reference proteome</keyword>
<evidence type="ECO:0000313" key="1">
    <source>
        <dbReference type="EMBL" id="UOQ69737.1"/>
    </source>
</evidence>
<gene>
    <name evidence="1" type="ORF">MUN86_29950</name>
</gene>
<organism evidence="1 2">
    <name type="scientific">Hymenobacter volaticus</name>
    <dbReference type="NCBI Taxonomy" id="2932254"/>
    <lineage>
        <taxon>Bacteria</taxon>
        <taxon>Pseudomonadati</taxon>
        <taxon>Bacteroidota</taxon>
        <taxon>Cytophagia</taxon>
        <taxon>Cytophagales</taxon>
        <taxon>Hymenobacteraceae</taxon>
        <taxon>Hymenobacter</taxon>
    </lineage>
</organism>
<protein>
    <recommendedName>
        <fullName evidence="3">Outer membrane protein beta-barrel domain-containing protein</fullName>
    </recommendedName>
</protein>
<reference evidence="1" key="1">
    <citation type="submission" date="2022-04" db="EMBL/GenBank/DDBJ databases">
        <title>Hymenobacter sp. isolated from the air.</title>
        <authorList>
            <person name="Won M."/>
            <person name="Lee C.-M."/>
            <person name="Woen H.-Y."/>
            <person name="Kwon S.-W."/>
        </authorList>
    </citation>
    <scope>NUCLEOTIDE SEQUENCE</scope>
    <source>
        <strain evidence="1">5420S-77</strain>
        <plasmid evidence="1">unnamed7</plasmid>
    </source>
</reference>
<proteinExistence type="predicted"/>
<keyword evidence="1" id="KW-0614">Plasmid</keyword>
<dbReference type="RefSeq" id="WP_245127585.1">
    <property type="nucleotide sequence ID" value="NZ_CP095068.1"/>
</dbReference>
<evidence type="ECO:0008006" key="3">
    <source>
        <dbReference type="Google" id="ProtNLM"/>
    </source>
</evidence>